<dbReference type="PROSITE" id="PS50977">
    <property type="entry name" value="HTH_TETR_2"/>
    <property type="match status" value="1"/>
</dbReference>
<dbReference type="PROSITE" id="PS01081">
    <property type="entry name" value="HTH_TETR_1"/>
    <property type="match status" value="1"/>
</dbReference>
<dbReference type="InterPro" id="IPR041490">
    <property type="entry name" value="KstR2_TetR_C"/>
</dbReference>
<proteinExistence type="predicted"/>
<dbReference type="EMBL" id="BKAJ01000038">
    <property type="protein sequence ID" value="GEP55546.1"/>
    <property type="molecule type" value="Genomic_DNA"/>
</dbReference>
<evidence type="ECO:0000256" key="2">
    <source>
        <dbReference type="ARBA" id="ARBA00023125"/>
    </source>
</evidence>
<dbReference type="SUPFAM" id="SSF46689">
    <property type="entry name" value="Homeodomain-like"/>
    <property type="match status" value="1"/>
</dbReference>
<protein>
    <submittedName>
        <fullName evidence="7">TetR family transcriptional regulator</fullName>
    </submittedName>
</protein>
<dbReference type="InterPro" id="IPR009057">
    <property type="entry name" value="Homeodomain-like_sf"/>
</dbReference>
<name>A0A512N986_9HYPH</name>
<accession>A0A512N986</accession>
<sequence>MFPTKEDIHGIKRRAVLQEAAASFNLKGFHGTSMNEIAASLGVTKAALYHYFPNKNALLAGCFDYAMEAAFASLERGRKQGRNGRERLILTIAGYVTELLDELNCCVVLMEEHALEPEDKAKLVQQRDKFERALRALVREGIADGSVAPCDPKLAIFVILGAMNWVPKWFKPSGPWKPEQLTRALSDIFDRAISSSPAAAMVRDVGELPLRPSSERQRSDDASRAPAIRQSIKAVRRDAEAERPARLRAVGKGRVRLR</sequence>
<dbReference type="InterPro" id="IPR001647">
    <property type="entry name" value="HTH_TetR"/>
</dbReference>
<feature type="DNA-binding region" description="H-T-H motif" evidence="4">
    <location>
        <begin position="33"/>
        <end position="52"/>
    </location>
</feature>
<dbReference type="OrthoDB" id="9779746at2"/>
<evidence type="ECO:0000259" key="6">
    <source>
        <dbReference type="PROSITE" id="PS50977"/>
    </source>
</evidence>
<comment type="caution">
    <text evidence="7">The sequence shown here is derived from an EMBL/GenBank/DDBJ whole genome shotgun (WGS) entry which is preliminary data.</text>
</comment>
<keyword evidence="1" id="KW-0805">Transcription regulation</keyword>
<feature type="compositionally biased region" description="Basic and acidic residues" evidence="5">
    <location>
        <begin position="213"/>
        <end position="223"/>
    </location>
</feature>
<dbReference type="PRINTS" id="PR00455">
    <property type="entry name" value="HTHTETR"/>
</dbReference>
<dbReference type="InterPro" id="IPR023772">
    <property type="entry name" value="DNA-bd_HTH_TetR-type_CS"/>
</dbReference>
<dbReference type="Proteomes" id="UP000321058">
    <property type="component" value="Unassembled WGS sequence"/>
</dbReference>
<dbReference type="Pfam" id="PF17932">
    <property type="entry name" value="TetR_C_24"/>
    <property type="match status" value="1"/>
</dbReference>
<feature type="region of interest" description="Disordered" evidence="5">
    <location>
        <begin position="207"/>
        <end position="245"/>
    </location>
</feature>
<dbReference type="Gene3D" id="1.10.357.10">
    <property type="entry name" value="Tetracycline Repressor, domain 2"/>
    <property type="match status" value="1"/>
</dbReference>
<gene>
    <name evidence="7" type="ORF">RSO01_27120</name>
</gene>
<dbReference type="PANTHER" id="PTHR30055:SF234">
    <property type="entry name" value="HTH-TYPE TRANSCRIPTIONAL REGULATOR BETI"/>
    <property type="match status" value="1"/>
</dbReference>
<dbReference type="PANTHER" id="PTHR30055">
    <property type="entry name" value="HTH-TYPE TRANSCRIPTIONAL REGULATOR RUTR"/>
    <property type="match status" value="1"/>
</dbReference>
<dbReference type="RefSeq" id="WP_147149628.1">
    <property type="nucleotide sequence ID" value="NZ_BKAJ01000038.1"/>
</dbReference>
<dbReference type="Pfam" id="PF00440">
    <property type="entry name" value="TetR_N"/>
    <property type="match status" value="1"/>
</dbReference>
<evidence type="ECO:0000256" key="1">
    <source>
        <dbReference type="ARBA" id="ARBA00023015"/>
    </source>
</evidence>
<evidence type="ECO:0000313" key="7">
    <source>
        <dbReference type="EMBL" id="GEP55546.1"/>
    </source>
</evidence>
<dbReference type="GO" id="GO:0003700">
    <property type="term" value="F:DNA-binding transcription factor activity"/>
    <property type="evidence" value="ECO:0007669"/>
    <property type="project" value="TreeGrafter"/>
</dbReference>
<evidence type="ECO:0000256" key="4">
    <source>
        <dbReference type="PROSITE-ProRule" id="PRU00335"/>
    </source>
</evidence>
<keyword evidence="8" id="KW-1185">Reference proteome</keyword>
<feature type="domain" description="HTH tetR-type" evidence="6">
    <location>
        <begin position="10"/>
        <end position="70"/>
    </location>
</feature>
<dbReference type="Gene3D" id="1.10.10.60">
    <property type="entry name" value="Homeodomain-like"/>
    <property type="match status" value="1"/>
</dbReference>
<dbReference type="InterPro" id="IPR036271">
    <property type="entry name" value="Tet_transcr_reg_TetR-rel_C_sf"/>
</dbReference>
<dbReference type="SUPFAM" id="SSF48498">
    <property type="entry name" value="Tetracyclin repressor-like, C-terminal domain"/>
    <property type="match status" value="1"/>
</dbReference>
<dbReference type="InterPro" id="IPR050109">
    <property type="entry name" value="HTH-type_TetR-like_transc_reg"/>
</dbReference>
<reference evidence="7 8" key="1">
    <citation type="submission" date="2019-07" db="EMBL/GenBank/DDBJ databases">
        <title>Whole genome shotgun sequence of Reyranella soli NBRC 108950.</title>
        <authorList>
            <person name="Hosoyama A."/>
            <person name="Uohara A."/>
            <person name="Ohji S."/>
            <person name="Ichikawa N."/>
        </authorList>
    </citation>
    <scope>NUCLEOTIDE SEQUENCE [LARGE SCALE GENOMIC DNA]</scope>
    <source>
        <strain evidence="7 8">NBRC 108950</strain>
    </source>
</reference>
<evidence type="ECO:0000256" key="5">
    <source>
        <dbReference type="SAM" id="MobiDB-lite"/>
    </source>
</evidence>
<organism evidence="7 8">
    <name type="scientific">Reyranella soli</name>
    <dbReference type="NCBI Taxonomy" id="1230389"/>
    <lineage>
        <taxon>Bacteria</taxon>
        <taxon>Pseudomonadati</taxon>
        <taxon>Pseudomonadota</taxon>
        <taxon>Alphaproteobacteria</taxon>
        <taxon>Hyphomicrobiales</taxon>
        <taxon>Reyranellaceae</taxon>
        <taxon>Reyranella</taxon>
    </lineage>
</organism>
<evidence type="ECO:0000313" key="8">
    <source>
        <dbReference type="Proteomes" id="UP000321058"/>
    </source>
</evidence>
<dbReference type="AlphaFoldDB" id="A0A512N986"/>
<dbReference type="GO" id="GO:0000976">
    <property type="term" value="F:transcription cis-regulatory region binding"/>
    <property type="evidence" value="ECO:0007669"/>
    <property type="project" value="TreeGrafter"/>
</dbReference>
<feature type="compositionally biased region" description="Basic and acidic residues" evidence="5">
    <location>
        <begin position="235"/>
        <end position="245"/>
    </location>
</feature>
<keyword evidence="2 4" id="KW-0238">DNA-binding</keyword>
<evidence type="ECO:0000256" key="3">
    <source>
        <dbReference type="ARBA" id="ARBA00023163"/>
    </source>
</evidence>
<keyword evidence="3" id="KW-0804">Transcription</keyword>